<dbReference type="RefSeq" id="WP_087412943.1">
    <property type="nucleotide sequence ID" value="NZ_CALIXP010000071.1"/>
</dbReference>
<evidence type="ECO:0000313" key="2">
    <source>
        <dbReference type="Proteomes" id="UP000196587"/>
    </source>
</evidence>
<gene>
    <name evidence="1" type="ORF">B5F24_11225</name>
</gene>
<dbReference type="EMBL" id="NFKE01000007">
    <property type="protein sequence ID" value="OUP33742.1"/>
    <property type="molecule type" value="Genomic_DNA"/>
</dbReference>
<name>A0A1Y4JWU5_9BACE</name>
<accession>A0A1Y4JWU5</accession>
<sequence length="386" mass="42793">MKIKQLAKSASFLLVAGFISFTIPSCSSEEEIIILQDVKVNSESFNLAEDGSTTIEVKVVPENTPIAKAVLSTSLFNESGVFEVTRLTPKGNGVWQIAAKVKDFSRIQNGQDVILSVYQEDNMYIQTTLNINDPYSIEGKYTPVHPQAFTFYSAEDGKLMEIPFIITADNAADLAAISYDNIKVVNGTGSSTPSISITHFAIAPMTGKTGFYLQVDNAQLETVKKAITTIAFLDCRVMITGPNGRVAYTPVRLIVSSPKCIIKDDQLSLLHTELSAPEFNRQITIDMTHDFYRLGKQNDKTTFEAFENRGLYNSQGEMADADPQFISLSYTTQGKNTTCNVTLKHDATIPAIGTYHMVERLKGYWEYDGKKYPTVCTDLQFQITIK</sequence>
<protein>
    <submittedName>
        <fullName evidence="1">Uncharacterized protein</fullName>
    </submittedName>
</protein>
<comment type="caution">
    <text evidence="1">The sequence shown here is derived from an EMBL/GenBank/DDBJ whole genome shotgun (WGS) entry which is preliminary data.</text>
</comment>
<dbReference type="AlphaFoldDB" id="A0A1Y4JWU5"/>
<proteinExistence type="predicted"/>
<reference evidence="2" key="1">
    <citation type="submission" date="2017-04" db="EMBL/GenBank/DDBJ databases">
        <title>Function of individual gut microbiota members based on whole genome sequencing of pure cultures obtained from chicken caecum.</title>
        <authorList>
            <person name="Medvecky M."/>
            <person name="Cejkova D."/>
            <person name="Polansky O."/>
            <person name="Karasova D."/>
            <person name="Kubasova T."/>
            <person name="Cizek A."/>
            <person name="Rychlik I."/>
        </authorList>
    </citation>
    <scope>NUCLEOTIDE SEQUENCE [LARGE SCALE GENOMIC DNA]</scope>
    <source>
        <strain evidence="2">An189</strain>
    </source>
</reference>
<evidence type="ECO:0000313" key="1">
    <source>
        <dbReference type="EMBL" id="OUP33742.1"/>
    </source>
</evidence>
<organism evidence="1 2">
    <name type="scientific">Bacteroides clarus</name>
    <dbReference type="NCBI Taxonomy" id="626929"/>
    <lineage>
        <taxon>Bacteria</taxon>
        <taxon>Pseudomonadati</taxon>
        <taxon>Bacteroidota</taxon>
        <taxon>Bacteroidia</taxon>
        <taxon>Bacteroidales</taxon>
        <taxon>Bacteroidaceae</taxon>
        <taxon>Bacteroides</taxon>
    </lineage>
</organism>
<dbReference type="Proteomes" id="UP000196587">
    <property type="component" value="Unassembled WGS sequence"/>
</dbReference>